<sequence>MDKKFNYQLTRTCKECSNKDIFEITKIECAFSLYNFKEIWNKECSKCSSTICYSLSKSFVAVDQEILDLWGSDEKLYLDEQDEELILAEMDYLPLLLSSINENKYLERKTEILLEALCVLLYDNTVDDEEFTEEENKAREKNAALIRPELIKLKKQIKASEKYMMDYIKEVVFPQIGIE</sequence>
<reference evidence="1 2" key="1">
    <citation type="submission" date="2024-09" db="EMBL/GenBank/DDBJ databases">
        <authorList>
            <person name="Sun Q."/>
            <person name="Mori K."/>
        </authorList>
    </citation>
    <scope>NUCLEOTIDE SEQUENCE [LARGE SCALE GENOMIC DNA]</scope>
    <source>
        <strain evidence="1 2">CGMCC 1.12926</strain>
    </source>
</reference>
<comment type="caution">
    <text evidence="1">The sequence shown here is derived from an EMBL/GenBank/DDBJ whole genome shotgun (WGS) entry which is preliminary data.</text>
</comment>
<evidence type="ECO:0000313" key="1">
    <source>
        <dbReference type="EMBL" id="MFC0079340.1"/>
    </source>
</evidence>
<name>A0ABV6BV89_9FLAO</name>
<proteinExistence type="predicted"/>
<organism evidence="1 2">
    <name type="scientific">Flavobacterium procerum</name>
    <dbReference type="NCBI Taxonomy" id="1455569"/>
    <lineage>
        <taxon>Bacteria</taxon>
        <taxon>Pseudomonadati</taxon>
        <taxon>Bacteroidota</taxon>
        <taxon>Flavobacteriia</taxon>
        <taxon>Flavobacteriales</taxon>
        <taxon>Flavobacteriaceae</taxon>
        <taxon>Flavobacterium</taxon>
    </lineage>
</organism>
<protein>
    <recommendedName>
        <fullName evidence="3">Co-chaperone DjlA N-terminal domain-containing protein</fullName>
    </recommendedName>
</protein>
<keyword evidence="2" id="KW-1185">Reference proteome</keyword>
<dbReference type="EMBL" id="JBHLYW010000022">
    <property type="protein sequence ID" value="MFC0079340.1"/>
    <property type="molecule type" value="Genomic_DNA"/>
</dbReference>
<accession>A0ABV6BV89</accession>
<dbReference type="RefSeq" id="WP_379686915.1">
    <property type="nucleotide sequence ID" value="NZ_JBHLYW010000022.1"/>
</dbReference>
<evidence type="ECO:0008006" key="3">
    <source>
        <dbReference type="Google" id="ProtNLM"/>
    </source>
</evidence>
<gene>
    <name evidence="1" type="ORF">ACFFLS_20005</name>
</gene>
<evidence type="ECO:0000313" key="2">
    <source>
        <dbReference type="Proteomes" id="UP001589734"/>
    </source>
</evidence>
<dbReference type="Proteomes" id="UP001589734">
    <property type="component" value="Unassembled WGS sequence"/>
</dbReference>